<dbReference type="Gene3D" id="1.10.630.10">
    <property type="entry name" value="Cytochrome P450"/>
    <property type="match status" value="1"/>
</dbReference>
<dbReference type="PRINTS" id="PR00385">
    <property type="entry name" value="P450"/>
</dbReference>
<keyword evidence="5 7" id="KW-0408">Iron</keyword>
<keyword evidence="2 7" id="KW-0349">Heme</keyword>
<dbReference type="Proteomes" id="UP001318860">
    <property type="component" value="Unassembled WGS sequence"/>
</dbReference>
<proteinExistence type="inferred from homology"/>
<dbReference type="SUPFAM" id="SSF48264">
    <property type="entry name" value="Cytochrome P450"/>
    <property type="match status" value="1"/>
</dbReference>
<keyword evidence="4 7" id="KW-0560">Oxidoreductase</keyword>
<evidence type="ECO:0000256" key="6">
    <source>
        <dbReference type="ARBA" id="ARBA00023033"/>
    </source>
</evidence>
<keyword evidence="10" id="KW-1185">Reference proteome</keyword>
<sequence>MENLCLYLSPVILLALYSITLHLLNKLRNLPPSPFPALPFIGHIYLLKKPFHRSLSEVSRRHGPALFLRLGARPVLLVSSPSLAEECLTKKNDIIFANRPNLLNGRYFGYNYTSLSWSSYGEHWRNLRRISSLELLSSHRLHALSHIRADETSSLVRKLFHVTKEEPDRVLEVKSALFEFMFNILTRMITGKRYYGKMSVENSKEANILEEIATETSKVAFETNVVDFLPFMKWFGFGDVEKKLISIHQKRDKFMQKVIDDNRRMMENHYSSIVASSDEVKKKTMVEVLLDLQISDPAYYTDETIKNLLLVLLQGGSSTSTIALEWAFSLLLDNPETLKKAQSEIDAHVGYNRLITESDVAELPYLRHIILETLRLHPPVSILMPHRSSAECAVGGFRIPAGTILLVNIWEIHHNPRIWADPEKFRPERFESFDGKKDLGFRFFPFGSGRRACPGENLGISNLGLGLASLIQCFDWEKVGEIDMSEGAGTTTPKVQPLTAKCSPRPFISNFIS</sequence>
<comment type="caution">
    <text evidence="9">The sequence shown here is derived from an EMBL/GenBank/DDBJ whole genome shotgun (WGS) entry which is preliminary data.</text>
</comment>
<evidence type="ECO:0000256" key="5">
    <source>
        <dbReference type="ARBA" id="ARBA00023004"/>
    </source>
</evidence>
<evidence type="ECO:0000313" key="9">
    <source>
        <dbReference type="EMBL" id="KAK6140326.1"/>
    </source>
</evidence>
<evidence type="ECO:0000256" key="4">
    <source>
        <dbReference type="ARBA" id="ARBA00023002"/>
    </source>
</evidence>
<organism evidence="9 10">
    <name type="scientific">Rehmannia glutinosa</name>
    <name type="common">Chinese foxglove</name>
    <dbReference type="NCBI Taxonomy" id="99300"/>
    <lineage>
        <taxon>Eukaryota</taxon>
        <taxon>Viridiplantae</taxon>
        <taxon>Streptophyta</taxon>
        <taxon>Embryophyta</taxon>
        <taxon>Tracheophyta</taxon>
        <taxon>Spermatophyta</taxon>
        <taxon>Magnoliopsida</taxon>
        <taxon>eudicotyledons</taxon>
        <taxon>Gunneridae</taxon>
        <taxon>Pentapetalae</taxon>
        <taxon>asterids</taxon>
        <taxon>lamiids</taxon>
        <taxon>Lamiales</taxon>
        <taxon>Orobanchaceae</taxon>
        <taxon>Rehmannieae</taxon>
        <taxon>Rehmannia</taxon>
    </lineage>
</organism>
<keyword evidence="8" id="KW-0472">Membrane</keyword>
<keyword evidence="3 7" id="KW-0479">Metal-binding</keyword>
<dbReference type="InterPro" id="IPR001128">
    <property type="entry name" value="Cyt_P450"/>
</dbReference>
<dbReference type="CDD" id="cd20653">
    <property type="entry name" value="CYP81"/>
    <property type="match status" value="1"/>
</dbReference>
<dbReference type="PROSITE" id="PS00086">
    <property type="entry name" value="CYTOCHROME_P450"/>
    <property type="match status" value="1"/>
</dbReference>
<evidence type="ECO:0000256" key="2">
    <source>
        <dbReference type="ARBA" id="ARBA00022617"/>
    </source>
</evidence>
<accession>A0ABR0W139</accession>
<dbReference type="InterPro" id="IPR050651">
    <property type="entry name" value="Plant_Cytochrome_P450_Monoox"/>
</dbReference>
<gene>
    <name evidence="9" type="ORF">DH2020_025921</name>
</gene>
<dbReference type="Pfam" id="PF00067">
    <property type="entry name" value="p450"/>
    <property type="match status" value="1"/>
</dbReference>
<evidence type="ECO:0000256" key="7">
    <source>
        <dbReference type="RuleBase" id="RU000461"/>
    </source>
</evidence>
<evidence type="ECO:0000256" key="3">
    <source>
        <dbReference type="ARBA" id="ARBA00022723"/>
    </source>
</evidence>
<protein>
    <recommendedName>
        <fullName evidence="11">Cytochrome P450 protein</fullName>
    </recommendedName>
</protein>
<evidence type="ECO:0000256" key="1">
    <source>
        <dbReference type="ARBA" id="ARBA00004167"/>
    </source>
</evidence>
<dbReference type="InterPro" id="IPR036396">
    <property type="entry name" value="Cyt_P450_sf"/>
</dbReference>
<comment type="similarity">
    <text evidence="7">Belongs to the cytochrome P450 family.</text>
</comment>
<keyword evidence="8" id="KW-1133">Transmembrane helix</keyword>
<evidence type="ECO:0000313" key="10">
    <source>
        <dbReference type="Proteomes" id="UP001318860"/>
    </source>
</evidence>
<comment type="subcellular location">
    <subcellularLocation>
        <location evidence="1">Membrane</location>
        <topology evidence="1">Single-pass membrane protein</topology>
    </subcellularLocation>
</comment>
<dbReference type="EMBL" id="JABTTQ020000343">
    <property type="protein sequence ID" value="KAK6140326.1"/>
    <property type="molecule type" value="Genomic_DNA"/>
</dbReference>
<dbReference type="PANTHER" id="PTHR47947:SF24">
    <property type="entry name" value="ISOFLAVONE 2'-HYDROXYLASE-LIKE"/>
    <property type="match status" value="1"/>
</dbReference>
<keyword evidence="6 7" id="KW-0503">Monooxygenase</keyword>
<reference evidence="9 10" key="1">
    <citation type="journal article" date="2021" name="Comput. Struct. Biotechnol. J.">
        <title>De novo genome assembly of the potent medicinal plant Rehmannia glutinosa using nanopore technology.</title>
        <authorList>
            <person name="Ma L."/>
            <person name="Dong C."/>
            <person name="Song C."/>
            <person name="Wang X."/>
            <person name="Zheng X."/>
            <person name="Niu Y."/>
            <person name="Chen S."/>
            <person name="Feng W."/>
        </authorList>
    </citation>
    <scope>NUCLEOTIDE SEQUENCE [LARGE SCALE GENOMIC DNA]</scope>
    <source>
        <strain evidence="9">DH-2019</strain>
    </source>
</reference>
<dbReference type="InterPro" id="IPR017972">
    <property type="entry name" value="Cyt_P450_CS"/>
</dbReference>
<evidence type="ECO:0008006" key="11">
    <source>
        <dbReference type="Google" id="ProtNLM"/>
    </source>
</evidence>
<name>A0ABR0W139_REHGL</name>
<evidence type="ECO:0000256" key="8">
    <source>
        <dbReference type="SAM" id="Phobius"/>
    </source>
</evidence>
<dbReference type="InterPro" id="IPR002401">
    <property type="entry name" value="Cyt_P450_E_grp-I"/>
</dbReference>
<keyword evidence="8" id="KW-0812">Transmembrane</keyword>
<dbReference type="PRINTS" id="PR00463">
    <property type="entry name" value="EP450I"/>
</dbReference>
<feature type="transmembrane region" description="Helical" evidence="8">
    <location>
        <begin position="6"/>
        <end position="24"/>
    </location>
</feature>
<dbReference type="PANTHER" id="PTHR47947">
    <property type="entry name" value="CYTOCHROME P450 82C3-RELATED"/>
    <property type="match status" value="1"/>
</dbReference>